<sequence>MNYLLRLTMPILLAVLATTVRANTYTYEFKQKVFSGNGTQSLGEVSWTLQTDGKFFGYDSKSQKGQQFGSGNKPAKTMTLSTTGIQGTISSIKVETSGANGINATLNVTVGEVAFGQTYNLTKASTEASFTGSAAGAIVLSYAQKSSKAIYIKKITVEYTTSGEPPVVTKPATPTFTPTGGTYTSPQSVSIATTTTGASIYYTTNGETPTTSSHLYGTAITVDKNTTLKAIAYANGMASDVATATYIINGETPKPTQKVNGLAALRSATDGTLVTLYIADADNARVLFAGNDDAFIRDKDCTACFAGVKAKPAMAYNQHVAGYIVGKKMTQNGMTTLQAVADTHTAFLVIAAPVQESDVEPAVMKAGEHATHLGDWVTMKDLTMKNGKLEANGQTYMLNNAYGLNGDAFYQQPYEGAIVDLSAIVYPTATGIELRPIYNKVEKTEAHDVEARDFRPLIYVIDETRNFTSPTADIPHATVRLHRTFSPDKWNTLALPFAVTFEGGKLRKYDNVDGQTMKFVEAASVEPGVPYLFKPATVIENPTYTDVTLSKTEARKVMHGSCGFAGTYSPYTMKTDKTERFLGEGNKLYWPDTTTSPDANKMKGLRAYFMVPETMTEAKVSIVGETTAIDNVATDHPTATANAHVYNLNGQFVGIGTAGLPKGVYIVNGKKMVIN</sequence>
<evidence type="ECO:0000259" key="2">
    <source>
        <dbReference type="Pfam" id="PF13290"/>
    </source>
</evidence>
<keyword evidence="1" id="KW-0732">Signal</keyword>
<reference evidence="3 4" key="1">
    <citation type="submission" date="2018-06" db="EMBL/GenBank/DDBJ databases">
        <authorList>
            <consortium name="Pathogen Informatics"/>
            <person name="Doyle S."/>
        </authorList>
    </citation>
    <scope>NUCLEOTIDE SEQUENCE [LARGE SCALE GENOMIC DNA]</scope>
    <source>
        <strain evidence="3 4">NCTC13063</strain>
    </source>
</reference>
<evidence type="ECO:0000256" key="1">
    <source>
        <dbReference type="SAM" id="SignalP"/>
    </source>
</evidence>
<evidence type="ECO:0000313" key="4">
    <source>
        <dbReference type="Proteomes" id="UP000255283"/>
    </source>
</evidence>
<proteinExistence type="predicted"/>
<organism evidence="3 4">
    <name type="scientific">Segatella buccae</name>
    <dbReference type="NCBI Taxonomy" id="28126"/>
    <lineage>
        <taxon>Bacteria</taxon>
        <taxon>Pseudomonadati</taxon>
        <taxon>Bacteroidota</taxon>
        <taxon>Bacteroidia</taxon>
        <taxon>Bacteroidales</taxon>
        <taxon>Prevotellaceae</taxon>
        <taxon>Segatella</taxon>
    </lineage>
</organism>
<feature type="chain" id="PRO_5042974711" description="GH29D-like beta-sandwich domain-containing protein" evidence="1">
    <location>
        <begin position="23"/>
        <end position="675"/>
    </location>
</feature>
<gene>
    <name evidence="3" type="ORF">NCTC13063_01220</name>
</gene>
<name>A0AAQ1ZJ41_9BACT</name>
<comment type="caution">
    <text evidence="3">The sequence shown here is derived from an EMBL/GenBank/DDBJ whole genome shotgun (WGS) entry which is preliminary data.</text>
</comment>
<evidence type="ECO:0000313" key="3">
    <source>
        <dbReference type="EMBL" id="SUB79943.1"/>
    </source>
</evidence>
<dbReference type="Pfam" id="PF13290">
    <property type="entry name" value="CHB_HEX_C_1"/>
    <property type="match status" value="1"/>
</dbReference>
<dbReference type="AlphaFoldDB" id="A0AAQ1ZJ41"/>
<dbReference type="RefSeq" id="WP_115153563.1">
    <property type="nucleotide sequence ID" value="NZ_DBFWLE010000009.1"/>
</dbReference>
<protein>
    <recommendedName>
        <fullName evidence="2">GH29D-like beta-sandwich domain-containing protein</fullName>
    </recommendedName>
</protein>
<feature type="domain" description="GH29D-like beta-sandwich" evidence="2">
    <location>
        <begin position="178"/>
        <end position="241"/>
    </location>
</feature>
<dbReference type="Proteomes" id="UP000255283">
    <property type="component" value="Unassembled WGS sequence"/>
</dbReference>
<dbReference type="InterPro" id="IPR059177">
    <property type="entry name" value="GH29D-like_dom"/>
</dbReference>
<accession>A0AAQ1ZJ41</accession>
<feature type="signal peptide" evidence="1">
    <location>
        <begin position="1"/>
        <end position="22"/>
    </location>
</feature>
<dbReference type="EMBL" id="UGTJ01000001">
    <property type="protein sequence ID" value="SUB79943.1"/>
    <property type="molecule type" value="Genomic_DNA"/>
</dbReference>